<accession>A0A0C6F8Y8</accession>
<dbReference type="STRING" id="270351.Maq22A_c07715"/>
<dbReference type="SUPFAM" id="SSF52833">
    <property type="entry name" value="Thioredoxin-like"/>
    <property type="match status" value="1"/>
</dbReference>
<dbReference type="PROSITE" id="PS50405">
    <property type="entry name" value="GST_CTER"/>
    <property type="match status" value="1"/>
</dbReference>
<dbReference type="PROSITE" id="PS50404">
    <property type="entry name" value="GST_NTER"/>
    <property type="match status" value="1"/>
</dbReference>
<dbReference type="RefSeq" id="WP_060846293.1">
    <property type="nucleotide sequence ID" value="NZ_AP014704.1"/>
</dbReference>
<organism evidence="3 4">
    <name type="scientific">Methylobacterium aquaticum</name>
    <dbReference type="NCBI Taxonomy" id="270351"/>
    <lineage>
        <taxon>Bacteria</taxon>
        <taxon>Pseudomonadati</taxon>
        <taxon>Pseudomonadota</taxon>
        <taxon>Alphaproteobacteria</taxon>
        <taxon>Hyphomicrobiales</taxon>
        <taxon>Methylobacteriaceae</taxon>
        <taxon>Methylobacterium</taxon>
    </lineage>
</organism>
<name>A0A0C6F8Y8_9HYPH</name>
<dbReference type="InterPro" id="IPR040079">
    <property type="entry name" value="Glutathione_S-Trfase"/>
</dbReference>
<reference evidence="4" key="2">
    <citation type="submission" date="2015-01" db="EMBL/GenBank/DDBJ databases">
        <title>Complete genome sequence of Methylobacterium aquaticum strain 22A.</title>
        <authorList>
            <person name="Tani A."/>
            <person name="Ogura Y."/>
            <person name="Hayashi T."/>
        </authorList>
    </citation>
    <scope>NUCLEOTIDE SEQUENCE [LARGE SCALE GENOMIC DNA]</scope>
    <source>
        <strain evidence="4">MA-22A</strain>
    </source>
</reference>
<dbReference type="Pfam" id="PF13417">
    <property type="entry name" value="GST_N_3"/>
    <property type="match status" value="1"/>
</dbReference>
<dbReference type="GO" id="GO:0006749">
    <property type="term" value="P:glutathione metabolic process"/>
    <property type="evidence" value="ECO:0007669"/>
    <property type="project" value="TreeGrafter"/>
</dbReference>
<keyword evidence="3" id="KW-0808">Transferase</keyword>
<evidence type="ECO:0000259" key="2">
    <source>
        <dbReference type="PROSITE" id="PS50405"/>
    </source>
</evidence>
<dbReference type="Pfam" id="PF13410">
    <property type="entry name" value="GST_C_2"/>
    <property type="match status" value="1"/>
</dbReference>
<evidence type="ECO:0000313" key="3">
    <source>
        <dbReference type="EMBL" id="BAQ44863.1"/>
    </source>
</evidence>
<dbReference type="PANTHER" id="PTHR42673">
    <property type="entry name" value="MALEYLACETOACETATE ISOMERASE"/>
    <property type="match status" value="1"/>
</dbReference>
<gene>
    <name evidence="3" type="primary">gst</name>
    <name evidence="3" type="ORF">Maq22A_c07715</name>
</gene>
<dbReference type="Gene3D" id="3.40.30.10">
    <property type="entry name" value="Glutaredoxin"/>
    <property type="match status" value="1"/>
</dbReference>
<feature type="domain" description="GST C-terminal" evidence="2">
    <location>
        <begin position="85"/>
        <end position="211"/>
    </location>
</feature>
<reference evidence="3 4" key="1">
    <citation type="journal article" date="2015" name="Genome Announc.">
        <title>Complete Genome Sequence of Methylobacterium aquaticum Strain 22A, Isolated from Racomitrium japonicum Moss.</title>
        <authorList>
            <person name="Tani A."/>
            <person name="Ogura Y."/>
            <person name="Hayashi T."/>
            <person name="Kimbara K."/>
        </authorList>
    </citation>
    <scope>NUCLEOTIDE SEQUENCE [LARGE SCALE GENOMIC DNA]</scope>
    <source>
        <strain evidence="3 4">MA-22A</strain>
    </source>
</reference>
<sequence>MLLYEHPLSSYTQKVKIALREKGVAFAAELPESFGTGRSDGPFAQANPRTEVPVLVDGALSIFESTVILEYVEERWPEPALLPRDPAKRALARMIEEICDTQYEAVNWGFGEILWFRRATGALADRLRAEAAAQTAVLQGWLAARLGDAPWFGGEVFGWADAAAAPMVNRSVHYGLGPADGSPLARWHARIRERPSVAETFREFDAAAARMAEASELYTTGGRRREYRDHRLEWMVKSGGVEVVLAGLRDGNIRFPWPDAGQS</sequence>
<dbReference type="GO" id="GO:0006559">
    <property type="term" value="P:L-phenylalanine catabolic process"/>
    <property type="evidence" value="ECO:0007669"/>
    <property type="project" value="TreeGrafter"/>
</dbReference>
<dbReference type="GO" id="GO:0004364">
    <property type="term" value="F:glutathione transferase activity"/>
    <property type="evidence" value="ECO:0007669"/>
    <property type="project" value="TreeGrafter"/>
</dbReference>
<evidence type="ECO:0000313" key="4">
    <source>
        <dbReference type="Proteomes" id="UP000061432"/>
    </source>
</evidence>
<dbReference type="InterPro" id="IPR010987">
    <property type="entry name" value="Glutathione-S-Trfase_C-like"/>
</dbReference>
<feature type="domain" description="GST N-terminal" evidence="1">
    <location>
        <begin position="1"/>
        <end position="80"/>
    </location>
</feature>
<dbReference type="SFLD" id="SFLDG00358">
    <property type="entry name" value="Main_(cytGST)"/>
    <property type="match status" value="1"/>
</dbReference>
<dbReference type="GO" id="GO:0016034">
    <property type="term" value="F:maleylacetoacetate isomerase activity"/>
    <property type="evidence" value="ECO:0007669"/>
    <property type="project" value="TreeGrafter"/>
</dbReference>
<dbReference type="InterPro" id="IPR004045">
    <property type="entry name" value="Glutathione_S-Trfase_N"/>
</dbReference>
<dbReference type="EMBL" id="AP014704">
    <property type="protein sequence ID" value="BAQ44863.1"/>
    <property type="molecule type" value="Genomic_DNA"/>
</dbReference>
<dbReference type="InterPro" id="IPR036249">
    <property type="entry name" value="Thioredoxin-like_sf"/>
</dbReference>
<dbReference type="CDD" id="cd00570">
    <property type="entry name" value="GST_N_family"/>
    <property type="match status" value="1"/>
</dbReference>
<dbReference type="PATRIC" id="fig|270351.10.peg.1472"/>
<evidence type="ECO:0000259" key="1">
    <source>
        <dbReference type="PROSITE" id="PS50404"/>
    </source>
</evidence>
<dbReference type="OrthoDB" id="9782992at2"/>
<proteinExistence type="predicted"/>
<protein>
    <submittedName>
        <fullName evidence="3">Glutathione S-transferase</fullName>
    </submittedName>
</protein>
<dbReference type="PANTHER" id="PTHR42673:SF21">
    <property type="entry name" value="GLUTATHIONE S-TRANSFERASE YFCF"/>
    <property type="match status" value="1"/>
</dbReference>
<dbReference type="InterPro" id="IPR036282">
    <property type="entry name" value="Glutathione-S-Trfase_C_sf"/>
</dbReference>
<dbReference type="KEGG" id="maqu:Maq22A_c07715"/>
<dbReference type="Gene3D" id="1.20.1050.10">
    <property type="match status" value="1"/>
</dbReference>
<dbReference type="Proteomes" id="UP000061432">
    <property type="component" value="Chromosome"/>
</dbReference>
<dbReference type="SUPFAM" id="SSF47616">
    <property type="entry name" value="GST C-terminal domain-like"/>
    <property type="match status" value="1"/>
</dbReference>
<dbReference type="AlphaFoldDB" id="A0A0C6F8Y8"/>
<dbReference type="SFLD" id="SFLDS00019">
    <property type="entry name" value="Glutathione_Transferase_(cytos"/>
    <property type="match status" value="1"/>
</dbReference>